<gene>
    <name evidence="2" type="ORF">BS50DRAFT_24590</name>
</gene>
<sequence>MPRPLLIYKVVRTNPTYLARSLLHSYGSPAFALYKQRRCDVCSDCKSHKLPRDQFSATVIDSETTNHGGQQSTPDRLAHATARLQPLPPTRFRRRRAVRKPTMAASDSSSLSQPSNGR</sequence>
<evidence type="ECO:0000256" key="1">
    <source>
        <dbReference type="SAM" id="MobiDB-lite"/>
    </source>
</evidence>
<feature type="compositionally biased region" description="Low complexity" evidence="1">
    <location>
        <begin position="106"/>
        <end position="118"/>
    </location>
</feature>
<feature type="region of interest" description="Disordered" evidence="1">
    <location>
        <begin position="81"/>
        <end position="118"/>
    </location>
</feature>
<dbReference type="Proteomes" id="UP000240883">
    <property type="component" value="Unassembled WGS sequence"/>
</dbReference>
<protein>
    <submittedName>
        <fullName evidence="2">Uncharacterized protein</fullName>
    </submittedName>
</protein>
<dbReference type="AlphaFoldDB" id="A0A2T2PB84"/>
<evidence type="ECO:0000313" key="3">
    <source>
        <dbReference type="Proteomes" id="UP000240883"/>
    </source>
</evidence>
<organism evidence="2 3">
    <name type="scientific">Corynespora cassiicola Philippines</name>
    <dbReference type="NCBI Taxonomy" id="1448308"/>
    <lineage>
        <taxon>Eukaryota</taxon>
        <taxon>Fungi</taxon>
        <taxon>Dikarya</taxon>
        <taxon>Ascomycota</taxon>
        <taxon>Pezizomycotina</taxon>
        <taxon>Dothideomycetes</taxon>
        <taxon>Pleosporomycetidae</taxon>
        <taxon>Pleosporales</taxon>
        <taxon>Corynesporascaceae</taxon>
        <taxon>Corynespora</taxon>
    </lineage>
</organism>
<evidence type="ECO:0000313" key="2">
    <source>
        <dbReference type="EMBL" id="PSN74806.1"/>
    </source>
</evidence>
<keyword evidence="3" id="KW-1185">Reference proteome</keyword>
<reference evidence="2 3" key="1">
    <citation type="journal article" date="2018" name="Front. Microbiol.">
        <title>Genome-Wide Analysis of Corynespora cassiicola Leaf Fall Disease Putative Effectors.</title>
        <authorList>
            <person name="Lopez D."/>
            <person name="Ribeiro S."/>
            <person name="Label P."/>
            <person name="Fumanal B."/>
            <person name="Venisse J.S."/>
            <person name="Kohler A."/>
            <person name="de Oliveira R.R."/>
            <person name="Labutti K."/>
            <person name="Lipzen A."/>
            <person name="Lail K."/>
            <person name="Bauer D."/>
            <person name="Ohm R.A."/>
            <person name="Barry K.W."/>
            <person name="Spatafora J."/>
            <person name="Grigoriev I.V."/>
            <person name="Martin F.M."/>
            <person name="Pujade-Renaud V."/>
        </authorList>
    </citation>
    <scope>NUCLEOTIDE SEQUENCE [LARGE SCALE GENOMIC DNA]</scope>
    <source>
        <strain evidence="2 3">Philippines</strain>
    </source>
</reference>
<proteinExistence type="predicted"/>
<dbReference type="EMBL" id="KZ678128">
    <property type="protein sequence ID" value="PSN74806.1"/>
    <property type="molecule type" value="Genomic_DNA"/>
</dbReference>
<accession>A0A2T2PB84</accession>
<name>A0A2T2PB84_CORCC</name>